<keyword evidence="4" id="KW-0472">Membrane</keyword>
<evidence type="ECO:0000313" key="9">
    <source>
        <dbReference type="Proteomes" id="UP000033121"/>
    </source>
</evidence>
<evidence type="ECO:0000256" key="3">
    <source>
        <dbReference type="ARBA" id="ARBA00022729"/>
    </source>
</evidence>
<evidence type="ECO:0000313" key="8">
    <source>
        <dbReference type="EMBL" id="GAO41003.1"/>
    </source>
</evidence>
<evidence type="ECO:0000256" key="5">
    <source>
        <dbReference type="ARBA" id="ARBA00023237"/>
    </source>
</evidence>
<evidence type="ECO:0000256" key="4">
    <source>
        <dbReference type="ARBA" id="ARBA00023136"/>
    </source>
</evidence>
<keyword evidence="5" id="KW-0998">Cell outer membrane</keyword>
<accession>A0A0E9MU50</accession>
<dbReference type="Gene3D" id="1.25.40.390">
    <property type="match status" value="1"/>
</dbReference>
<evidence type="ECO:0008006" key="10">
    <source>
        <dbReference type="Google" id="ProtNLM"/>
    </source>
</evidence>
<organism evidence="8 9">
    <name type="scientific">Flavihumibacter petaseus NBRC 106054</name>
    <dbReference type="NCBI Taxonomy" id="1220578"/>
    <lineage>
        <taxon>Bacteria</taxon>
        <taxon>Pseudomonadati</taxon>
        <taxon>Bacteroidota</taxon>
        <taxon>Chitinophagia</taxon>
        <taxon>Chitinophagales</taxon>
        <taxon>Chitinophagaceae</taxon>
        <taxon>Flavihumibacter</taxon>
    </lineage>
</organism>
<dbReference type="Proteomes" id="UP000033121">
    <property type="component" value="Unassembled WGS sequence"/>
</dbReference>
<gene>
    <name evidence="8" type="ORF">FPE01S_01_00140</name>
</gene>
<keyword evidence="3" id="KW-0732">Signal</keyword>
<proteinExistence type="inferred from homology"/>
<dbReference type="Gene3D" id="1.25.40.10">
    <property type="entry name" value="Tetratricopeptide repeat domain"/>
    <property type="match status" value="1"/>
</dbReference>
<dbReference type="EMBL" id="BBWV01000001">
    <property type="protein sequence ID" value="GAO41003.1"/>
    <property type="molecule type" value="Genomic_DNA"/>
</dbReference>
<comment type="subcellular location">
    <subcellularLocation>
        <location evidence="1">Cell outer membrane</location>
    </subcellularLocation>
</comment>
<dbReference type="GO" id="GO:0009279">
    <property type="term" value="C:cell outer membrane"/>
    <property type="evidence" value="ECO:0007669"/>
    <property type="project" value="UniProtKB-SubCell"/>
</dbReference>
<dbReference type="Gene3D" id="1.10.3780.10">
    <property type="entry name" value="SusD-like"/>
    <property type="match status" value="1"/>
</dbReference>
<feature type="domain" description="SusD-like N-terminal" evidence="7">
    <location>
        <begin position="166"/>
        <end position="256"/>
    </location>
</feature>
<dbReference type="InterPro" id="IPR011990">
    <property type="entry name" value="TPR-like_helical_dom_sf"/>
</dbReference>
<dbReference type="InterPro" id="IPR033985">
    <property type="entry name" value="SusD-like_N"/>
</dbReference>
<sequence length="542" mass="60372">MNNKMTGMKTSYKIGLVLLLLTAGFVACTKKLDLVPTNDVTADAVYSTAQGYKQALAKAYGAFALTGNTGGTGSPDISTQIINDEGNSDFLRLYFNLQELTTDEAAWSWQNDAGIRGLKEMSWSANNPIVNGVYYRAFFQITVCNDFIRQSTDDKIASRGFTGTDAEEIKKYRAEARFLRAYQYWVLMDLFANPPFVDENSPIATGLPKQISRADLYAWIEAELTAIDGELAEPRTNEYGRADKAAAWALLARLYLNAKVYTGTDKNTEAITWCKRIIDAGYTLHPDYRELTLADNNLNADENIFMIAYDAQYTQNWGGTTYLAHGPAAVPGDISGTSGTWGGLRHPEQFTDLFEDPSGNTDKRAQFYTSGQNKQMTELYVSTDGYSSNKYRNKTRSGDPAPHADPNGNWADIDFPLFRLGEIYLIFAEAVLRGGSGGSQDEALDYINELRTRAYDGETDGNITAGELNLDFILDERGRELYYEAHRRTDLIRYNRFTTEAYLWAWKGGVQAGRGADAKYNIFPLPATDLSSNPNLHQNSGY</sequence>
<feature type="domain" description="RagB/SusD" evidence="6">
    <location>
        <begin position="382"/>
        <end position="542"/>
    </location>
</feature>
<dbReference type="SUPFAM" id="SSF48452">
    <property type="entry name" value="TPR-like"/>
    <property type="match status" value="1"/>
</dbReference>
<dbReference type="STRING" id="1220578.FPE01S_01_00140"/>
<name>A0A0E9MU50_9BACT</name>
<comment type="similarity">
    <text evidence="2">Belongs to the SusD family.</text>
</comment>
<comment type="caution">
    <text evidence="8">The sequence shown here is derived from an EMBL/GenBank/DDBJ whole genome shotgun (WGS) entry which is preliminary data.</text>
</comment>
<dbReference type="AlphaFoldDB" id="A0A0E9MU50"/>
<keyword evidence="9" id="KW-1185">Reference proteome</keyword>
<evidence type="ECO:0000259" key="7">
    <source>
        <dbReference type="Pfam" id="PF14322"/>
    </source>
</evidence>
<dbReference type="PROSITE" id="PS51257">
    <property type="entry name" value="PROKAR_LIPOPROTEIN"/>
    <property type="match status" value="1"/>
</dbReference>
<reference evidence="8 9" key="1">
    <citation type="submission" date="2015-04" db="EMBL/GenBank/DDBJ databases">
        <title>Whole genome shotgun sequence of Flavihumibacter petaseus NBRC 106054.</title>
        <authorList>
            <person name="Miyazawa S."/>
            <person name="Hosoyama A."/>
            <person name="Hashimoto M."/>
            <person name="Noguchi M."/>
            <person name="Tsuchikane K."/>
            <person name="Ohji S."/>
            <person name="Yamazoe A."/>
            <person name="Ichikawa N."/>
            <person name="Kimura A."/>
            <person name="Fujita N."/>
        </authorList>
    </citation>
    <scope>NUCLEOTIDE SEQUENCE [LARGE SCALE GENOMIC DNA]</scope>
    <source>
        <strain evidence="8 9">NBRC 106054</strain>
    </source>
</reference>
<protein>
    <recommendedName>
        <fullName evidence="10">RagB/SusD family nutrient uptake outer membrane protein</fullName>
    </recommendedName>
</protein>
<dbReference type="Pfam" id="PF14322">
    <property type="entry name" value="SusD-like_3"/>
    <property type="match status" value="1"/>
</dbReference>
<evidence type="ECO:0000256" key="1">
    <source>
        <dbReference type="ARBA" id="ARBA00004442"/>
    </source>
</evidence>
<evidence type="ECO:0000259" key="6">
    <source>
        <dbReference type="Pfam" id="PF07980"/>
    </source>
</evidence>
<dbReference type="Pfam" id="PF07980">
    <property type="entry name" value="SusD_RagB"/>
    <property type="match status" value="1"/>
</dbReference>
<evidence type="ECO:0000256" key="2">
    <source>
        <dbReference type="ARBA" id="ARBA00006275"/>
    </source>
</evidence>
<dbReference type="InterPro" id="IPR012944">
    <property type="entry name" value="SusD_RagB_dom"/>
</dbReference>